<organism evidence="1 2">
    <name type="scientific">Molorchus minor</name>
    <dbReference type="NCBI Taxonomy" id="1323400"/>
    <lineage>
        <taxon>Eukaryota</taxon>
        <taxon>Metazoa</taxon>
        <taxon>Ecdysozoa</taxon>
        <taxon>Arthropoda</taxon>
        <taxon>Hexapoda</taxon>
        <taxon>Insecta</taxon>
        <taxon>Pterygota</taxon>
        <taxon>Neoptera</taxon>
        <taxon>Endopterygota</taxon>
        <taxon>Coleoptera</taxon>
        <taxon>Polyphaga</taxon>
        <taxon>Cucujiformia</taxon>
        <taxon>Chrysomeloidea</taxon>
        <taxon>Cerambycidae</taxon>
        <taxon>Lamiinae</taxon>
        <taxon>Monochamini</taxon>
        <taxon>Molorchus</taxon>
    </lineage>
</organism>
<dbReference type="EMBL" id="JAPWTJ010000416">
    <property type="protein sequence ID" value="KAJ8978628.1"/>
    <property type="molecule type" value="Genomic_DNA"/>
</dbReference>
<accession>A0ABQ9JKX0</accession>
<name>A0ABQ9JKX0_9CUCU</name>
<sequence length="182" mass="20614">RIPSEKLNIPNHLPLADPGFSLPGEINILLGADCHYELLTQGLIKLGKNMLVLQNTHLGWVVAGRVHSSNSLSDHYSTSIHLSYEPQEHHNLDSLLTKFWNIEEIPQKSPSSLEEEYAENIFVSTSTILQNGSFQVDLPLKTPSENLKLGDSFSIAKKRFFYPRKALYKRLKIILCVQAIHR</sequence>
<evidence type="ECO:0000313" key="2">
    <source>
        <dbReference type="Proteomes" id="UP001162164"/>
    </source>
</evidence>
<comment type="caution">
    <text evidence="1">The sequence shown here is derived from an EMBL/GenBank/DDBJ whole genome shotgun (WGS) entry which is preliminary data.</text>
</comment>
<keyword evidence="2" id="KW-1185">Reference proteome</keyword>
<evidence type="ECO:0000313" key="1">
    <source>
        <dbReference type="EMBL" id="KAJ8978628.1"/>
    </source>
</evidence>
<protein>
    <recommendedName>
        <fullName evidence="3">Peptidase aspartic putative domain-containing protein</fullName>
    </recommendedName>
</protein>
<evidence type="ECO:0008006" key="3">
    <source>
        <dbReference type="Google" id="ProtNLM"/>
    </source>
</evidence>
<gene>
    <name evidence="1" type="ORF">NQ317_011260</name>
</gene>
<dbReference type="Proteomes" id="UP001162164">
    <property type="component" value="Unassembled WGS sequence"/>
</dbReference>
<reference evidence="1" key="1">
    <citation type="journal article" date="2023" name="Insect Mol. Biol.">
        <title>Genome sequencing provides insights into the evolution of gene families encoding plant cell wall-degrading enzymes in longhorned beetles.</title>
        <authorList>
            <person name="Shin N.R."/>
            <person name="Okamura Y."/>
            <person name="Kirsch R."/>
            <person name="Pauchet Y."/>
        </authorList>
    </citation>
    <scope>NUCLEOTIDE SEQUENCE</scope>
    <source>
        <strain evidence="1">MMC_N1</strain>
    </source>
</reference>
<proteinExistence type="predicted"/>
<feature type="non-terminal residue" evidence="1">
    <location>
        <position position="1"/>
    </location>
</feature>